<organism evidence="2">
    <name type="scientific">Melampsora larici-populina (strain 98AG31 / pathotype 3-4-7)</name>
    <name type="common">Poplar leaf rust fungus</name>
    <dbReference type="NCBI Taxonomy" id="747676"/>
    <lineage>
        <taxon>Eukaryota</taxon>
        <taxon>Fungi</taxon>
        <taxon>Dikarya</taxon>
        <taxon>Basidiomycota</taxon>
        <taxon>Pucciniomycotina</taxon>
        <taxon>Pucciniomycetes</taxon>
        <taxon>Pucciniales</taxon>
        <taxon>Melampsoraceae</taxon>
        <taxon>Melampsora</taxon>
    </lineage>
</organism>
<dbReference type="KEGG" id="mlr:MELLADRAFT_103651"/>
<dbReference type="InParanoid" id="F4RC11"/>
<dbReference type="VEuPathDB" id="FungiDB:MELLADRAFT_103651"/>
<dbReference type="Proteomes" id="UP000001072">
    <property type="component" value="Unassembled WGS sequence"/>
</dbReference>
<dbReference type="HOGENOM" id="CLU_2184531_0_0_1"/>
<reference evidence="2" key="1">
    <citation type="journal article" date="2011" name="Proc. Natl. Acad. Sci. U.S.A.">
        <title>Obligate biotrophy features unraveled by the genomic analysis of rust fungi.</title>
        <authorList>
            <person name="Duplessis S."/>
            <person name="Cuomo C.A."/>
            <person name="Lin Y.-C."/>
            <person name="Aerts A."/>
            <person name="Tisserant E."/>
            <person name="Veneault-Fourrey C."/>
            <person name="Joly D.L."/>
            <person name="Hacquard S."/>
            <person name="Amselem J."/>
            <person name="Cantarel B.L."/>
            <person name="Chiu R."/>
            <person name="Coutinho P.M."/>
            <person name="Feau N."/>
            <person name="Field M."/>
            <person name="Frey P."/>
            <person name="Gelhaye E."/>
            <person name="Goldberg J."/>
            <person name="Grabherr M.G."/>
            <person name="Kodira C.D."/>
            <person name="Kohler A."/>
            <person name="Kuees U."/>
            <person name="Lindquist E.A."/>
            <person name="Lucas S.M."/>
            <person name="Mago R."/>
            <person name="Mauceli E."/>
            <person name="Morin E."/>
            <person name="Murat C."/>
            <person name="Pangilinan J.L."/>
            <person name="Park R."/>
            <person name="Pearson M."/>
            <person name="Quesneville H."/>
            <person name="Rouhier N."/>
            <person name="Sakthikumar S."/>
            <person name="Salamov A.A."/>
            <person name="Schmutz J."/>
            <person name="Selles B."/>
            <person name="Shapiro H."/>
            <person name="Tanguay P."/>
            <person name="Tuskan G.A."/>
            <person name="Henrissat B."/>
            <person name="Van de Peer Y."/>
            <person name="Rouze P."/>
            <person name="Ellis J.G."/>
            <person name="Dodds P.N."/>
            <person name="Schein J.E."/>
            <person name="Zhong S."/>
            <person name="Hamelin R.C."/>
            <person name="Grigoriev I.V."/>
            <person name="Szabo L.J."/>
            <person name="Martin F."/>
        </authorList>
    </citation>
    <scope>NUCLEOTIDE SEQUENCE [LARGE SCALE GENOMIC DNA]</scope>
    <source>
        <strain evidence="2">98AG31 / pathotype 3-4-7</strain>
    </source>
</reference>
<accession>F4RC11</accession>
<dbReference type="RefSeq" id="XP_007406498.1">
    <property type="nucleotide sequence ID" value="XM_007406436.1"/>
</dbReference>
<evidence type="ECO:0000313" key="2">
    <source>
        <dbReference type="Proteomes" id="UP000001072"/>
    </source>
</evidence>
<sequence>MLPVTFLTPPIESLSPSQEAALRSNIVHICGLLSSHCKFRDTPSECHNLGRLYLKELQHDGSWTDFPVAIEVLNEFLLSWPDGEQILDQVLFDSQGVHFGCILAYLSST</sequence>
<name>F4RC11_MELLP</name>
<dbReference type="GeneID" id="18922035"/>
<gene>
    <name evidence="1" type="ORF">MELLADRAFT_103651</name>
</gene>
<dbReference type="AlphaFoldDB" id="F4RC11"/>
<evidence type="ECO:0000313" key="1">
    <source>
        <dbReference type="EMBL" id="EGG10197.1"/>
    </source>
</evidence>
<dbReference type="EMBL" id="GL883095">
    <property type="protein sequence ID" value="EGG10197.1"/>
    <property type="molecule type" value="Genomic_DNA"/>
</dbReference>
<protein>
    <submittedName>
        <fullName evidence="1">Uncharacterized protein</fullName>
    </submittedName>
</protein>
<proteinExistence type="predicted"/>
<keyword evidence="2" id="KW-1185">Reference proteome</keyword>